<gene>
    <name evidence="3" type="ORF">ACA1_141780</name>
</gene>
<evidence type="ECO:0000313" key="4">
    <source>
        <dbReference type="Proteomes" id="UP000011083"/>
    </source>
</evidence>
<dbReference type="STRING" id="1257118.L8HAC6"/>
<dbReference type="GO" id="GO:0003730">
    <property type="term" value="F:mRNA 3'-UTR binding"/>
    <property type="evidence" value="ECO:0007669"/>
    <property type="project" value="TreeGrafter"/>
</dbReference>
<dbReference type="GeneID" id="14923449"/>
<dbReference type="PROSITE" id="PS51257">
    <property type="entry name" value="PROKAR_LIPOPROTEIN"/>
    <property type="match status" value="1"/>
</dbReference>
<dbReference type="AlphaFoldDB" id="L8HAC6"/>
<sequence>MRSTRTTTLTTLASSCSPYRLPLALHQRSTAPPTTSALVVSADVLVEVKAAGVNPVDTYIRSGGNGYNVSLPYTPGADGAGVVVDAPAPSAFKPGDRVYFASTLTGSYASHALAKESQLHPLPEKVSFGQGAAVNVPYSTAYRHRLLHQPSIHQALIIKGKARPGQTVLVHGASGGVGIAAVQIAASLGLRIIGTASTKEGQELVLREGAHAVFNHRDEDYLQRIKESTRDGAGVDIVIEMLANVNLAKDLDVIKRGGSVVIVGSRGEINFAPRLIMAKEAIVTAVALAQSTPEELAEHHAFIGAGLANGTLRPVVDKEFALGDAPKAHEEVISGTHAGKIVLLP</sequence>
<dbReference type="InterPro" id="IPR036291">
    <property type="entry name" value="NAD(P)-bd_dom_sf"/>
</dbReference>
<dbReference type="InterPro" id="IPR011032">
    <property type="entry name" value="GroES-like_sf"/>
</dbReference>
<dbReference type="FunFam" id="3.40.50.720:FF:000244">
    <property type="entry name" value="quinone oxidoreductase"/>
    <property type="match status" value="1"/>
</dbReference>
<dbReference type="KEGG" id="acan:ACA1_141780"/>
<dbReference type="InterPro" id="IPR013154">
    <property type="entry name" value="ADH-like_N"/>
</dbReference>
<proteinExistence type="predicted"/>
<dbReference type="PANTHER" id="PTHR44154:SF1">
    <property type="entry name" value="QUINONE OXIDOREDUCTASE"/>
    <property type="match status" value="1"/>
</dbReference>
<dbReference type="Proteomes" id="UP000011083">
    <property type="component" value="Unassembled WGS sequence"/>
</dbReference>
<organism evidence="3 4">
    <name type="scientific">Acanthamoeba castellanii (strain ATCC 30010 / Neff)</name>
    <dbReference type="NCBI Taxonomy" id="1257118"/>
    <lineage>
        <taxon>Eukaryota</taxon>
        <taxon>Amoebozoa</taxon>
        <taxon>Discosea</taxon>
        <taxon>Longamoebia</taxon>
        <taxon>Centramoebida</taxon>
        <taxon>Acanthamoebidae</taxon>
        <taxon>Acanthamoeba</taxon>
    </lineage>
</organism>
<name>L8HAC6_ACACF</name>
<dbReference type="OMA" id="CDHTIDY"/>
<keyword evidence="4" id="KW-1185">Reference proteome</keyword>
<evidence type="ECO:0000313" key="3">
    <source>
        <dbReference type="EMBL" id="ELR22489.1"/>
    </source>
</evidence>
<dbReference type="InterPro" id="IPR020843">
    <property type="entry name" value="ER"/>
</dbReference>
<protein>
    <submittedName>
        <fullName evidence="3">Crystallin, zeta, putative</fullName>
    </submittedName>
</protein>
<dbReference type="OrthoDB" id="3941538at2759"/>
<dbReference type="InterPro" id="IPR051603">
    <property type="entry name" value="Zinc-ADH_QOR/CCCR"/>
</dbReference>
<dbReference type="GO" id="GO:0070402">
    <property type="term" value="F:NADPH binding"/>
    <property type="evidence" value="ECO:0007669"/>
    <property type="project" value="TreeGrafter"/>
</dbReference>
<accession>L8HAC6</accession>
<evidence type="ECO:0000256" key="1">
    <source>
        <dbReference type="ARBA" id="ARBA00022857"/>
    </source>
</evidence>
<dbReference type="SMART" id="SM00829">
    <property type="entry name" value="PKS_ER"/>
    <property type="match status" value="1"/>
</dbReference>
<keyword evidence="1" id="KW-0521">NADP</keyword>
<dbReference type="InterPro" id="IPR013149">
    <property type="entry name" value="ADH-like_C"/>
</dbReference>
<dbReference type="SUPFAM" id="SSF51735">
    <property type="entry name" value="NAD(P)-binding Rossmann-fold domains"/>
    <property type="match status" value="1"/>
</dbReference>
<dbReference type="SUPFAM" id="SSF50129">
    <property type="entry name" value="GroES-like"/>
    <property type="match status" value="1"/>
</dbReference>
<evidence type="ECO:0000259" key="2">
    <source>
        <dbReference type="SMART" id="SM00829"/>
    </source>
</evidence>
<dbReference type="GO" id="GO:0003960">
    <property type="term" value="F:quinone reductase (NADPH) activity"/>
    <property type="evidence" value="ECO:0007669"/>
    <property type="project" value="TreeGrafter"/>
</dbReference>
<reference evidence="3 4" key="1">
    <citation type="journal article" date="2013" name="Genome Biol.">
        <title>Genome of Acanthamoeba castellanii highlights extensive lateral gene transfer and early evolution of tyrosine kinase signaling.</title>
        <authorList>
            <person name="Clarke M."/>
            <person name="Lohan A.J."/>
            <person name="Liu B."/>
            <person name="Lagkouvardos I."/>
            <person name="Roy S."/>
            <person name="Zafar N."/>
            <person name="Bertelli C."/>
            <person name="Schilde C."/>
            <person name="Kianianmomeni A."/>
            <person name="Burglin T.R."/>
            <person name="Frech C."/>
            <person name="Turcotte B."/>
            <person name="Kopec K.O."/>
            <person name="Synnott J.M."/>
            <person name="Choo C."/>
            <person name="Paponov I."/>
            <person name="Finkler A."/>
            <person name="Soon Heng Tan C."/>
            <person name="Hutchins A.P."/>
            <person name="Weinmeier T."/>
            <person name="Rattei T."/>
            <person name="Chu J.S."/>
            <person name="Gimenez G."/>
            <person name="Irimia M."/>
            <person name="Rigden D.J."/>
            <person name="Fitzpatrick D.A."/>
            <person name="Lorenzo-Morales J."/>
            <person name="Bateman A."/>
            <person name="Chiu C.H."/>
            <person name="Tang P."/>
            <person name="Hegemann P."/>
            <person name="Fromm H."/>
            <person name="Raoult D."/>
            <person name="Greub G."/>
            <person name="Miranda-Saavedra D."/>
            <person name="Chen N."/>
            <person name="Nash P."/>
            <person name="Ginger M.L."/>
            <person name="Horn M."/>
            <person name="Schaap P."/>
            <person name="Caler L."/>
            <person name="Loftus B."/>
        </authorList>
    </citation>
    <scope>NUCLEOTIDE SEQUENCE [LARGE SCALE GENOMIC DNA]</scope>
    <source>
        <strain evidence="3 4">Neff</strain>
    </source>
</reference>
<dbReference type="Gene3D" id="3.90.180.10">
    <property type="entry name" value="Medium-chain alcohol dehydrogenases, catalytic domain"/>
    <property type="match status" value="1"/>
</dbReference>
<dbReference type="GO" id="GO:0005829">
    <property type="term" value="C:cytosol"/>
    <property type="evidence" value="ECO:0007669"/>
    <property type="project" value="TreeGrafter"/>
</dbReference>
<feature type="domain" description="Enoyl reductase (ER)" evidence="2">
    <location>
        <begin position="24"/>
        <end position="343"/>
    </location>
</feature>
<dbReference type="Pfam" id="PF00107">
    <property type="entry name" value="ADH_zinc_N"/>
    <property type="match status" value="1"/>
</dbReference>
<dbReference type="PANTHER" id="PTHR44154">
    <property type="entry name" value="QUINONE OXIDOREDUCTASE"/>
    <property type="match status" value="1"/>
</dbReference>
<dbReference type="VEuPathDB" id="AmoebaDB:ACA1_141780"/>
<dbReference type="CDD" id="cd08253">
    <property type="entry name" value="zeta_crystallin"/>
    <property type="match status" value="1"/>
</dbReference>
<dbReference type="Gene3D" id="3.40.50.720">
    <property type="entry name" value="NAD(P)-binding Rossmann-like Domain"/>
    <property type="match status" value="1"/>
</dbReference>
<dbReference type="Pfam" id="PF08240">
    <property type="entry name" value="ADH_N"/>
    <property type="match status" value="1"/>
</dbReference>
<dbReference type="EMBL" id="KB007883">
    <property type="protein sequence ID" value="ELR22489.1"/>
    <property type="molecule type" value="Genomic_DNA"/>
</dbReference>
<dbReference type="RefSeq" id="XP_004349577.1">
    <property type="nucleotide sequence ID" value="XM_004349527.1"/>
</dbReference>